<dbReference type="EMBL" id="BNJK01000002">
    <property type="protein sequence ID" value="GHP00535.1"/>
    <property type="molecule type" value="Genomic_DNA"/>
</dbReference>
<dbReference type="NCBIfam" id="NF033527">
    <property type="entry name" value="transpos_Tn3"/>
    <property type="match status" value="1"/>
</dbReference>
<dbReference type="GO" id="GO:0004803">
    <property type="term" value="F:transposase activity"/>
    <property type="evidence" value="ECO:0007669"/>
    <property type="project" value="InterPro"/>
</dbReference>
<dbReference type="GO" id="GO:0006313">
    <property type="term" value="P:DNA transposition"/>
    <property type="evidence" value="ECO:0007669"/>
    <property type="project" value="InterPro"/>
</dbReference>
<feature type="compositionally biased region" description="Polar residues" evidence="5">
    <location>
        <begin position="96"/>
        <end position="105"/>
    </location>
</feature>
<organism evidence="7 8">
    <name type="scientific">Reticulibacter mediterranei</name>
    <dbReference type="NCBI Taxonomy" id="2778369"/>
    <lineage>
        <taxon>Bacteria</taxon>
        <taxon>Bacillati</taxon>
        <taxon>Chloroflexota</taxon>
        <taxon>Ktedonobacteria</taxon>
        <taxon>Ktedonobacterales</taxon>
        <taxon>Reticulibacteraceae</taxon>
        <taxon>Reticulibacter</taxon>
    </lineage>
</organism>
<proteinExistence type="inferred from homology"/>
<keyword evidence="3" id="KW-0238">DNA-binding</keyword>
<comment type="caution">
    <text evidence="7">The sequence shown here is derived from an EMBL/GenBank/DDBJ whole genome shotgun (WGS) entry which is preliminary data.</text>
</comment>
<dbReference type="Proteomes" id="UP000597444">
    <property type="component" value="Unassembled WGS sequence"/>
</dbReference>
<evidence type="ECO:0000256" key="5">
    <source>
        <dbReference type="SAM" id="MobiDB-lite"/>
    </source>
</evidence>
<dbReference type="GO" id="GO:0003677">
    <property type="term" value="F:DNA binding"/>
    <property type="evidence" value="ECO:0007669"/>
    <property type="project" value="UniProtKB-KW"/>
</dbReference>
<dbReference type="Pfam" id="PF01526">
    <property type="entry name" value="DDE_Tnp_Tn3"/>
    <property type="match status" value="1"/>
</dbReference>
<evidence type="ECO:0000313" key="7">
    <source>
        <dbReference type="EMBL" id="GHP00535.1"/>
    </source>
</evidence>
<protein>
    <submittedName>
        <fullName evidence="7">Putative transposase</fullName>
    </submittedName>
</protein>
<evidence type="ECO:0000313" key="8">
    <source>
        <dbReference type="Proteomes" id="UP000597444"/>
    </source>
</evidence>
<dbReference type="InterPro" id="IPR047653">
    <property type="entry name" value="Tn3-like_transpos"/>
</dbReference>
<evidence type="ECO:0000256" key="4">
    <source>
        <dbReference type="ARBA" id="ARBA00023172"/>
    </source>
</evidence>
<comment type="similarity">
    <text evidence="1">Belongs to the transposase 7 family.</text>
</comment>
<feature type="domain" description="Tn3 transposase DDE" evidence="6">
    <location>
        <begin position="485"/>
        <end position="872"/>
    </location>
</feature>
<reference evidence="7" key="1">
    <citation type="submission" date="2020-10" db="EMBL/GenBank/DDBJ databases">
        <title>Taxonomic study of unclassified bacteria belonging to the class Ktedonobacteria.</title>
        <authorList>
            <person name="Yabe S."/>
            <person name="Wang C.M."/>
            <person name="Zheng Y."/>
            <person name="Sakai Y."/>
            <person name="Cavaletti L."/>
            <person name="Monciardini P."/>
            <person name="Donadio S."/>
        </authorList>
    </citation>
    <scope>NUCLEOTIDE SEQUENCE</scope>
    <source>
        <strain evidence="7">ID150040</strain>
    </source>
</reference>
<evidence type="ECO:0000256" key="2">
    <source>
        <dbReference type="ARBA" id="ARBA00022578"/>
    </source>
</evidence>
<evidence type="ECO:0000256" key="3">
    <source>
        <dbReference type="ARBA" id="ARBA00023125"/>
    </source>
</evidence>
<sequence length="923" mass="106870">MQQWLMTEVLPQEHQDERLREQAYTWFKCQHLEAPTPDRLTRLMRSAASTFEQQLYDETLSRLLEAAQTALEALLIPEITSAQEHEDEAQGDSPDRSATTVSPLQQLRMDPGRVGLATMLEEMAKLRRIREPGLPDDLFPGIARKVLIVYRNRASVEEPSRLRAHPRAKRLTLLAALCFLRAQEITDGLVDLLIHIVHKIDVRAEKRVEQEYLNEFKRVANKEGILYRIAEAAVEHPDQPVREVVFPVASEKLLRDLIKEYKARSPAFRKQVHVIMRASYSHHYRRMVPELLDILSFRSNNELYRPVVRALQLVQDYVRCPRQYYPDHEIIPIKEVVAPKWREFVVEKDDDGTEKVNRLNYEVCVLQALREKVRVREIWTVGANRYRNPDDDLPTDFSQKRDTYYEALHQPTEADTFIDSIKEDMRKALLSLDGAMPHLRDKVKLLPGRKKPICLSPLAPQPEPRNLLSLKQEVGSRWPMTSLLDMLKETALRTNFPDLLTSVASRERLPREVLHRRLILCLYGLGTNTGFKRLPSADPGTTYSDLRYVRSRYIHKEQLRNAIAHVANAIFEARRAEIWGEGTTACASDSKKFGASNQNLLTEWHIRYRGPGIMIYWHIERKSTCIYSQLKSCSSSEVAAMVEGLLRHCTDAEIQKNYVDTHGQSEVAFAFCHLLGFRLLPRLKDIALQKLYRPEAGNSSDYENLQPILTRPIDWDLIRNQYDEMVKYTTALRLGTAETEAILQRFTRNNLQHPTYRALAELGRAIKTIFLCQYLESEELRREIHEGLNVVENWNSANSFIHYGKGGEFTSNRLDDQEVSMLALHLLQISLVYMNTLMIQDVLTESTWQKRLTKEDYRGLTPLFYSHVEPYGMLQLDMSRRLALASWDESSTMCVKTVGLLKYTPPTRDFRARDEPASKMIFS</sequence>
<accession>A0A8J3IZ07</accession>
<name>A0A8J3IZ07_9CHLR</name>
<evidence type="ECO:0000256" key="1">
    <source>
        <dbReference type="ARBA" id="ARBA00009402"/>
    </source>
</evidence>
<keyword evidence="2" id="KW-0815">Transposition</keyword>
<feature type="region of interest" description="Disordered" evidence="5">
    <location>
        <begin position="83"/>
        <end position="105"/>
    </location>
</feature>
<keyword evidence="8" id="KW-1185">Reference proteome</keyword>
<dbReference type="AlphaFoldDB" id="A0A8J3IZ07"/>
<dbReference type="InterPro" id="IPR002513">
    <property type="entry name" value="Tn3_Tnp_DDE_dom"/>
</dbReference>
<keyword evidence="4" id="KW-0233">DNA recombination</keyword>
<evidence type="ECO:0000259" key="6">
    <source>
        <dbReference type="Pfam" id="PF01526"/>
    </source>
</evidence>
<gene>
    <name evidence="7" type="ORF">KSF_105820</name>
</gene>